<accession>A0A1H6SB62</accession>
<evidence type="ECO:0000313" key="2">
    <source>
        <dbReference type="EMBL" id="SEI60985.1"/>
    </source>
</evidence>
<protein>
    <submittedName>
        <fullName evidence="2">Uncharacterized protein</fullName>
    </submittedName>
</protein>
<feature type="non-terminal residue" evidence="2">
    <location>
        <position position="1"/>
    </location>
</feature>
<keyword evidence="1" id="KW-0812">Transmembrane</keyword>
<sequence>SIEVSSCRMLALVDTVPTSCVFVCDAFYDTLLLKVIYNTSVTIAVMYFVLNTAYLKSTIALG</sequence>
<reference evidence="2 3" key="1">
    <citation type="submission" date="2016-10" db="EMBL/GenBank/DDBJ databases">
        <authorList>
            <person name="de Groot N.N."/>
        </authorList>
    </citation>
    <scope>NUCLEOTIDE SEQUENCE [LARGE SCALE GENOMIC DNA]</scope>
    <source>
        <strain evidence="2 3">DSM 22187</strain>
    </source>
</reference>
<evidence type="ECO:0000313" key="3">
    <source>
        <dbReference type="Proteomes" id="UP000198888"/>
    </source>
</evidence>
<dbReference type="EMBL" id="FNYR01000004">
    <property type="protein sequence ID" value="SEI60985.1"/>
    <property type="molecule type" value="Genomic_DNA"/>
</dbReference>
<keyword evidence="1" id="KW-0472">Membrane</keyword>
<dbReference type="Proteomes" id="UP000198888">
    <property type="component" value="Unassembled WGS sequence"/>
</dbReference>
<dbReference type="AlphaFoldDB" id="A0A1H6SB62"/>
<keyword evidence="1" id="KW-1133">Transmembrane helix</keyword>
<proteinExistence type="predicted"/>
<evidence type="ECO:0000256" key="1">
    <source>
        <dbReference type="SAM" id="Phobius"/>
    </source>
</evidence>
<organism evidence="2 3">
    <name type="scientific">Halohasta litchfieldiae</name>
    <dbReference type="NCBI Taxonomy" id="1073996"/>
    <lineage>
        <taxon>Archaea</taxon>
        <taxon>Methanobacteriati</taxon>
        <taxon>Methanobacteriota</taxon>
        <taxon>Stenosarchaea group</taxon>
        <taxon>Halobacteria</taxon>
        <taxon>Halobacteriales</taxon>
        <taxon>Haloferacaceae</taxon>
        <taxon>Halohasta</taxon>
    </lineage>
</organism>
<feature type="transmembrane region" description="Helical" evidence="1">
    <location>
        <begin position="35"/>
        <end position="55"/>
    </location>
</feature>
<name>A0A1H6SB62_9EURY</name>
<gene>
    <name evidence="2" type="ORF">SAMN05444271_1041</name>
</gene>
<keyword evidence="3" id="KW-1185">Reference proteome</keyword>